<proteinExistence type="predicted"/>
<evidence type="ECO:0000313" key="2">
    <source>
        <dbReference type="Proteomes" id="UP001054837"/>
    </source>
</evidence>
<name>A0AAV4VXI0_9ARAC</name>
<evidence type="ECO:0000313" key="1">
    <source>
        <dbReference type="EMBL" id="GIY75160.1"/>
    </source>
</evidence>
<accession>A0AAV4VXI0</accession>
<protein>
    <submittedName>
        <fullName evidence="1">Uncharacterized protein</fullName>
    </submittedName>
</protein>
<dbReference type="EMBL" id="BPLQ01013827">
    <property type="protein sequence ID" value="GIY75160.1"/>
    <property type="molecule type" value="Genomic_DNA"/>
</dbReference>
<gene>
    <name evidence="1" type="ORF">CDAR_382241</name>
</gene>
<sequence length="107" mass="11722">MKDRRPQGNAVNILQDLAEFGFLKTVELEIGFCLISGSHCADSCFQGSSLHSLSFATKDKRPQGNAINILRDLTEFGSLKTVEALRYRLVSASSAARTVLIGRRHLG</sequence>
<organism evidence="1 2">
    <name type="scientific">Caerostris darwini</name>
    <dbReference type="NCBI Taxonomy" id="1538125"/>
    <lineage>
        <taxon>Eukaryota</taxon>
        <taxon>Metazoa</taxon>
        <taxon>Ecdysozoa</taxon>
        <taxon>Arthropoda</taxon>
        <taxon>Chelicerata</taxon>
        <taxon>Arachnida</taxon>
        <taxon>Araneae</taxon>
        <taxon>Araneomorphae</taxon>
        <taxon>Entelegynae</taxon>
        <taxon>Araneoidea</taxon>
        <taxon>Araneidae</taxon>
        <taxon>Caerostris</taxon>
    </lineage>
</organism>
<keyword evidence="2" id="KW-1185">Reference proteome</keyword>
<comment type="caution">
    <text evidence="1">The sequence shown here is derived from an EMBL/GenBank/DDBJ whole genome shotgun (WGS) entry which is preliminary data.</text>
</comment>
<reference evidence="1 2" key="1">
    <citation type="submission" date="2021-06" db="EMBL/GenBank/DDBJ databases">
        <title>Caerostris darwini draft genome.</title>
        <authorList>
            <person name="Kono N."/>
            <person name="Arakawa K."/>
        </authorList>
    </citation>
    <scope>NUCLEOTIDE SEQUENCE [LARGE SCALE GENOMIC DNA]</scope>
</reference>
<dbReference type="AlphaFoldDB" id="A0AAV4VXI0"/>
<dbReference type="Proteomes" id="UP001054837">
    <property type="component" value="Unassembled WGS sequence"/>
</dbReference>